<name>A0A6G1GHF5_9PEZI</name>
<evidence type="ECO:0000256" key="1">
    <source>
        <dbReference type="ARBA" id="ARBA00001971"/>
    </source>
</evidence>
<dbReference type="InterPro" id="IPR036396">
    <property type="entry name" value="Cyt_P450_sf"/>
</dbReference>
<dbReference type="EMBL" id="ML975149">
    <property type="protein sequence ID" value="KAF1817444.1"/>
    <property type="molecule type" value="Genomic_DNA"/>
</dbReference>
<evidence type="ECO:0000256" key="7">
    <source>
        <dbReference type="PIRSR" id="PIRSR602401-1"/>
    </source>
</evidence>
<keyword evidence="6" id="KW-0503">Monooxygenase</keyword>
<evidence type="ECO:0000256" key="5">
    <source>
        <dbReference type="ARBA" id="ARBA00023004"/>
    </source>
</evidence>
<dbReference type="InterPro" id="IPR050121">
    <property type="entry name" value="Cytochrome_P450_monoxygenase"/>
</dbReference>
<keyword evidence="10" id="KW-1185">Reference proteome</keyword>
<comment type="similarity">
    <text evidence="2">Belongs to the cytochrome P450 family.</text>
</comment>
<sequence length="517" mass="58318">MAGFTAAASPVTVAAGLAVLGIGYLIGLVIYRLYFHPLARFPGPKIVAATYWYEACIDMFKGIRGQYYREVEKMHQKYGPIVRINPDEIHVSDPGWFELLYAGQPARRDKWPATAMMLGTTLGTFGTVDHYMHRKRRAANSALYTLQNIASSEPLIHKHLARLCEVLRSSNGKVIELRRRFIAFTSDSLADFAFGETFGIQDDEDAAENCHQTFNALTSAAPFIKQFPWCQSLVKQVPLPVAKLLAPHLSKRVRDQAAKFMAHEYAELEEKHEPRLNIFQAMQDSPLPIQEKSIARMADVATEVFFAGSGPMSRALSTGVFFLLNNADALQRLKEELNQAIPNINNIPQGKALESLPWLSAVVRETFRISTIISSRIPLVPQEDLVYQEWVIPAGTPIAMSQAAILLDPNIFPEPREFRPERWLADNEAQSGSEGPLRTDLDKYFVPFSKGGRKCQGQVFATMELRVTLAVVFRRFELELYETIRERDVDNQRDCFLGESMPDSPGIRVRVLKEYAY</sequence>
<dbReference type="RefSeq" id="XP_033539075.1">
    <property type="nucleotide sequence ID" value="XM_033682386.1"/>
</dbReference>
<dbReference type="OrthoDB" id="3945418at2759"/>
<dbReference type="PANTHER" id="PTHR24305:SF157">
    <property type="entry name" value="N-ACETYLTRYPTOPHAN 6-HYDROXYLASE IVOC-RELATED"/>
    <property type="match status" value="1"/>
</dbReference>
<dbReference type="Pfam" id="PF00067">
    <property type="entry name" value="p450"/>
    <property type="match status" value="1"/>
</dbReference>
<keyword evidence="8" id="KW-1133">Transmembrane helix</keyword>
<evidence type="ECO:0000256" key="6">
    <source>
        <dbReference type="ARBA" id="ARBA00023033"/>
    </source>
</evidence>
<dbReference type="InterPro" id="IPR001128">
    <property type="entry name" value="Cyt_P450"/>
</dbReference>
<protein>
    <submittedName>
        <fullName evidence="9 11">Cytochrome P450</fullName>
    </submittedName>
</protein>
<evidence type="ECO:0000256" key="3">
    <source>
        <dbReference type="ARBA" id="ARBA00022723"/>
    </source>
</evidence>
<proteinExistence type="inferred from homology"/>
<reference evidence="11" key="2">
    <citation type="submission" date="2020-04" db="EMBL/GenBank/DDBJ databases">
        <authorList>
            <consortium name="NCBI Genome Project"/>
        </authorList>
    </citation>
    <scope>NUCLEOTIDE SEQUENCE</scope>
    <source>
        <strain evidence="11">CBS 781.70</strain>
    </source>
</reference>
<dbReference type="InterPro" id="IPR002401">
    <property type="entry name" value="Cyt_P450_E_grp-I"/>
</dbReference>
<dbReference type="Gene3D" id="1.10.630.10">
    <property type="entry name" value="Cytochrome P450"/>
    <property type="match status" value="1"/>
</dbReference>
<keyword evidence="3 7" id="KW-0479">Metal-binding</keyword>
<accession>A0A6G1GHF5</accession>
<keyword evidence="8" id="KW-0472">Membrane</keyword>
<evidence type="ECO:0000256" key="2">
    <source>
        <dbReference type="ARBA" id="ARBA00010617"/>
    </source>
</evidence>
<dbReference type="GO" id="GO:0020037">
    <property type="term" value="F:heme binding"/>
    <property type="evidence" value="ECO:0007669"/>
    <property type="project" value="InterPro"/>
</dbReference>
<comment type="cofactor">
    <cofactor evidence="1 7">
        <name>heme</name>
        <dbReference type="ChEBI" id="CHEBI:30413"/>
    </cofactor>
</comment>
<organism evidence="9">
    <name type="scientific">Eremomyces bilateralis CBS 781.70</name>
    <dbReference type="NCBI Taxonomy" id="1392243"/>
    <lineage>
        <taxon>Eukaryota</taxon>
        <taxon>Fungi</taxon>
        <taxon>Dikarya</taxon>
        <taxon>Ascomycota</taxon>
        <taxon>Pezizomycotina</taxon>
        <taxon>Dothideomycetes</taxon>
        <taxon>Dothideomycetes incertae sedis</taxon>
        <taxon>Eremomycetales</taxon>
        <taxon>Eremomycetaceae</taxon>
        <taxon>Eremomyces</taxon>
    </lineage>
</organism>
<keyword evidence="8" id="KW-0812">Transmembrane</keyword>
<dbReference type="PANTHER" id="PTHR24305">
    <property type="entry name" value="CYTOCHROME P450"/>
    <property type="match status" value="1"/>
</dbReference>
<dbReference type="GO" id="GO:0004497">
    <property type="term" value="F:monooxygenase activity"/>
    <property type="evidence" value="ECO:0007669"/>
    <property type="project" value="UniProtKB-KW"/>
</dbReference>
<dbReference type="GO" id="GO:0005506">
    <property type="term" value="F:iron ion binding"/>
    <property type="evidence" value="ECO:0007669"/>
    <property type="project" value="InterPro"/>
</dbReference>
<evidence type="ECO:0000256" key="4">
    <source>
        <dbReference type="ARBA" id="ARBA00023002"/>
    </source>
</evidence>
<dbReference type="AlphaFoldDB" id="A0A6G1GHF5"/>
<evidence type="ECO:0000313" key="11">
    <source>
        <dbReference type="RefSeq" id="XP_033539075.1"/>
    </source>
</evidence>
<keyword evidence="7" id="KW-0349">Heme</keyword>
<evidence type="ECO:0000256" key="8">
    <source>
        <dbReference type="SAM" id="Phobius"/>
    </source>
</evidence>
<evidence type="ECO:0000313" key="10">
    <source>
        <dbReference type="Proteomes" id="UP000504638"/>
    </source>
</evidence>
<dbReference type="GeneID" id="54422956"/>
<gene>
    <name evidence="9 11" type="ORF">P152DRAFT_504683</name>
</gene>
<dbReference type="Proteomes" id="UP000504638">
    <property type="component" value="Unplaced"/>
</dbReference>
<feature type="binding site" description="axial binding residue" evidence="7">
    <location>
        <position position="455"/>
    </location>
    <ligand>
        <name>heme</name>
        <dbReference type="ChEBI" id="CHEBI:30413"/>
    </ligand>
    <ligandPart>
        <name>Fe</name>
        <dbReference type="ChEBI" id="CHEBI:18248"/>
    </ligandPart>
</feature>
<dbReference type="GO" id="GO:0016705">
    <property type="term" value="F:oxidoreductase activity, acting on paired donors, with incorporation or reduction of molecular oxygen"/>
    <property type="evidence" value="ECO:0007669"/>
    <property type="project" value="InterPro"/>
</dbReference>
<evidence type="ECO:0000313" key="9">
    <source>
        <dbReference type="EMBL" id="KAF1817444.1"/>
    </source>
</evidence>
<keyword evidence="5 7" id="KW-0408">Iron</keyword>
<dbReference type="CDD" id="cd11062">
    <property type="entry name" value="CYP58-like"/>
    <property type="match status" value="1"/>
</dbReference>
<dbReference type="PRINTS" id="PR00463">
    <property type="entry name" value="EP450I"/>
</dbReference>
<reference evidence="9 11" key="1">
    <citation type="submission" date="2020-01" db="EMBL/GenBank/DDBJ databases">
        <authorList>
            <consortium name="DOE Joint Genome Institute"/>
            <person name="Haridas S."/>
            <person name="Albert R."/>
            <person name="Binder M."/>
            <person name="Bloem J."/>
            <person name="Labutti K."/>
            <person name="Salamov A."/>
            <person name="Andreopoulos B."/>
            <person name="Baker S.E."/>
            <person name="Barry K."/>
            <person name="Bills G."/>
            <person name="Bluhm B.H."/>
            <person name="Cannon C."/>
            <person name="Castanera R."/>
            <person name="Culley D.E."/>
            <person name="Daum C."/>
            <person name="Ezra D."/>
            <person name="Gonzalez J.B."/>
            <person name="Henrissat B."/>
            <person name="Kuo A."/>
            <person name="Liang C."/>
            <person name="Lipzen A."/>
            <person name="Lutzoni F."/>
            <person name="Magnuson J."/>
            <person name="Mondo S."/>
            <person name="Nolan M."/>
            <person name="Ohm R."/>
            <person name="Pangilinan J."/>
            <person name="Park H.-J."/>
            <person name="Ramirez L."/>
            <person name="Alfaro M."/>
            <person name="Sun H."/>
            <person name="Tritt A."/>
            <person name="Yoshinaga Y."/>
            <person name="Zwiers L.-H."/>
            <person name="Turgeon B.G."/>
            <person name="Goodwin S.B."/>
            <person name="Spatafora J.W."/>
            <person name="Crous P.W."/>
            <person name="Grigoriev I.V."/>
        </authorList>
    </citation>
    <scope>NUCLEOTIDE SEQUENCE</scope>
    <source>
        <strain evidence="9 11">CBS 781.70</strain>
    </source>
</reference>
<dbReference type="SUPFAM" id="SSF48264">
    <property type="entry name" value="Cytochrome P450"/>
    <property type="match status" value="1"/>
</dbReference>
<dbReference type="PRINTS" id="PR00385">
    <property type="entry name" value="P450"/>
</dbReference>
<keyword evidence="4" id="KW-0560">Oxidoreductase</keyword>
<feature type="transmembrane region" description="Helical" evidence="8">
    <location>
        <begin position="12"/>
        <end position="35"/>
    </location>
</feature>
<reference evidence="11" key="3">
    <citation type="submission" date="2025-04" db="UniProtKB">
        <authorList>
            <consortium name="RefSeq"/>
        </authorList>
    </citation>
    <scope>IDENTIFICATION</scope>
    <source>
        <strain evidence="11">CBS 781.70</strain>
    </source>
</reference>